<evidence type="ECO:0000256" key="3">
    <source>
        <dbReference type="RuleBase" id="RU000363"/>
    </source>
</evidence>
<accession>A0A1H3N9T3</accession>
<name>A0A1H3N9T3_9BACT</name>
<gene>
    <name evidence="4" type="ORF">SAMN05444412_103137</name>
</gene>
<dbReference type="SUPFAM" id="SSF51735">
    <property type="entry name" value="NAD(P)-binding Rossmann-fold domains"/>
    <property type="match status" value="1"/>
</dbReference>
<proteinExistence type="inferred from homology"/>
<dbReference type="CDD" id="cd05332">
    <property type="entry name" value="11beta-HSD1_like_SDR_c"/>
    <property type="match status" value="1"/>
</dbReference>
<keyword evidence="5" id="KW-1185">Reference proteome</keyword>
<evidence type="ECO:0000256" key="2">
    <source>
        <dbReference type="ARBA" id="ARBA00023002"/>
    </source>
</evidence>
<dbReference type="Gene3D" id="3.40.50.720">
    <property type="entry name" value="NAD(P)-binding Rossmann-like Domain"/>
    <property type="match status" value="1"/>
</dbReference>
<dbReference type="RefSeq" id="WP_019597078.1">
    <property type="nucleotide sequence ID" value="NZ_FNQC01000003.1"/>
</dbReference>
<evidence type="ECO:0000313" key="4">
    <source>
        <dbReference type="EMBL" id="SDY84969.1"/>
    </source>
</evidence>
<dbReference type="NCBIfam" id="NF004825">
    <property type="entry name" value="PRK06181.1"/>
    <property type="match status" value="1"/>
</dbReference>
<comment type="similarity">
    <text evidence="1 3">Belongs to the short-chain dehydrogenases/reductases (SDR) family.</text>
</comment>
<dbReference type="InterPro" id="IPR036291">
    <property type="entry name" value="NAD(P)-bd_dom_sf"/>
</dbReference>
<dbReference type="PANTHER" id="PTHR44196:SF1">
    <property type="entry name" value="DEHYDROGENASE_REDUCTASE SDR FAMILY MEMBER 7B"/>
    <property type="match status" value="1"/>
</dbReference>
<sequence>MNTSVVWITGASSGIGEALVKKYAKDGNRLIISSRKKELLEKLKNDCPTPENIFVLPLDLTAPETFGEACRLAIEAFGSVDVLVNNGGISQRSLVLETQMEVDRKIMEVNYFGTIGLSKALLPHFVENKKGHFAVVTSLVGKFGSPFRSSYAASKHALHGFFDSLRAEHFKDNIAVTMICPGFIRTNVSLNALTGNGTALNQMDEAQKNGMSPEACAKAIKNAIDNKKQEVYIGGKETLAIHLKRFFPALFSKLIKKAKVR</sequence>
<dbReference type="PROSITE" id="PS00061">
    <property type="entry name" value="ADH_SHORT"/>
    <property type="match status" value="1"/>
</dbReference>
<dbReference type="PRINTS" id="PR00081">
    <property type="entry name" value="GDHRDH"/>
</dbReference>
<protein>
    <submittedName>
        <fullName evidence="4">Short-chain dehydrogenase</fullName>
    </submittedName>
</protein>
<keyword evidence="2" id="KW-0560">Oxidoreductase</keyword>
<organism evidence="4 5">
    <name type="scientific">Rhodonellum ikkaensis</name>
    <dbReference type="NCBI Taxonomy" id="336829"/>
    <lineage>
        <taxon>Bacteria</taxon>
        <taxon>Pseudomonadati</taxon>
        <taxon>Bacteroidota</taxon>
        <taxon>Cytophagia</taxon>
        <taxon>Cytophagales</taxon>
        <taxon>Cytophagaceae</taxon>
        <taxon>Rhodonellum</taxon>
    </lineage>
</organism>
<evidence type="ECO:0000313" key="5">
    <source>
        <dbReference type="Proteomes" id="UP000199663"/>
    </source>
</evidence>
<dbReference type="Proteomes" id="UP000199663">
    <property type="component" value="Unassembled WGS sequence"/>
</dbReference>
<reference evidence="4 5" key="1">
    <citation type="submission" date="2016-10" db="EMBL/GenBank/DDBJ databases">
        <authorList>
            <person name="Varghese N."/>
            <person name="Submissions S."/>
        </authorList>
    </citation>
    <scope>NUCLEOTIDE SEQUENCE [LARGE SCALE GENOMIC DNA]</scope>
    <source>
        <strain evidence="4 5">DSM 17997</strain>
    </source>
</reference>
<dbReference type="PRINTS" id="PR00080">
    <property type="entry name" value="SDRFAMILY"/>
</dbReference>
<dbReference type="InterPro" id="IPR020904">
    <property type="entry name" value="Sc_DH/Rdtase_CS"/>
</dbReference>
<dbReference type="InterPro" id="IPR002347">
    <property type="entry name" value="SDR_fam"/>
</dbReference>
<dbReference type="EMBL" id="FNQC01000003">
    <property type="protein sequence ID" value="SDY84969.1"/>
    <property type="molecule type" value="Genomic_DNA"/>
</dbReference>
<dbReference type="Pfam" id="PF00106">
    <property type="entry name" value="adh_short"/>
    <property type="match status" value="1"/>
</dbReference>
<comment type="caution">
    <text evidence="4">The sequence shown here is derived from an EMBL/GenBank/DDBJ whole genome shotgun (WGS) entry which is preliminary data.</text>
</comment>
<dbReference type="PANTHER" id="PTHR44196">
    <property type="entry name" value="DEHYDROGENASE/REDUCTASE SDR FAMILY MEMBER 7B"/>
    <property type="match status" value="1"/>
</dbReference>
<evidence type="ECO:0000256" key="1">
    <source>
        <dbReference type="ARBA" id="ARBA00006484"/>
    </source>
</evidence>